<dbReference type="Proteomes" id="UP000245977">
    <property type="component" value="Chromosome"/>
</dbReference>
<name>A0A2S2FCT5_9GAMM</name>
<dbReference type="OrthoDB" id="9803231at2"/>
<evidence type="ECO:0000313" key="1">
    <source>
        <dbReference type="EMBL" id="AWL28615.1"/>
    </source>
</evidence>
<keyword evidence="2" id="KW-1185">Reference proteome</keyword>
<dbReference type="KEGG" id="adv:DJ533_08570"/>
<dbReference type="EMBL" id="CP029397">
    <property type="protein sequence ID" value="AWL28615.1"/>
    <property type="molecule type" value="Genomic_DNA"/>
</dbReference>
<evidence type="ECO:0000313" key="2">
    <source>
        <dbReference type="Proteomes" id="UP000245977"/>
    </source>
</evidence>
<reference evidence="1" key="1">
    <citation type="submission" date="2019-08" db="EMBL/GenBank/DDBJ databases">
        <title>The complete genome of Acinetobacter defluvii strain WCHAD010030.</title>
        <authorList>
            <person name="Hu Y."/>
            <person name="Qin J."/>
            <person name="Feng Y."/>
            <person name="Zong Z."/>
        </authorList>
    </citation>
    <scope>NUCLEOTIDE SEQUENCE</scope>
    <source>
        <strain evidence="1">WCHA30</strain>
    </source>
</reference>
<protein>
    <submittedName>
        <fullName evidence="1">Helix-turn-helix domain-containing protein</fullName>
    </submittedName>
</protein>
<proteinExistence type="predicted"/>
<sequence length="92" mass="10979">MRKHNIKQYTQPSQNERYEISRCLKSNKPKAQLARELNHSRSTLYRDINHNKGQRGYHPKQAHQLAQIRHYMHTSSFTAFACEYINHLLKST</sequence>
<accession>A0A2S2FCT5</accession>
<dbReference type="AlphaFoldDB" id="A0A2S2FCT5"/>
<dbReference type="Gene3D" id="1.10.10.60">
    <property type="entry name" value="Homeodomain-like"/>
    <property type="match status" value="1"/>
</dbReference>
<organism evidence="1 2">
    <name type="scientific">Acinetobacter defluvii</name>
    <dbReference type="NCBI Taxonomy" id="1871111"/>
    <lineage>
        <taxon>Bacteria</taxon>
        <taxon>Pseudomonadati</taxon>
        <taxon>Pseudomonadota</taxon>
        <taxon>Gammaproteobacteria</taxon>
        <taxon>Moraxellales</taxon>
        <taxon>Moraxellaceae</taxon>
        <taxon>Acinetobacter</taxon>
    </lineage>
</organism>
<gene>
    <name evidence="1" type="ORF">DJ533_08570</name>
</gene>